<reference evidence="2" key="1">
    <citation type="submission" date="2016-10" db="EMBL/GenBank/DDBJ databases">
        <authorList>
            <person name="Varghese N."/>
            <person name="Submissions S."/>
        </authorList>
    </citation>
    <scope>NUCLEOTIDE SEQUENCE [LARGE SCALE GENOMIC DNA]</scope>
    <source>
        <strain evidence="2">MO64</strain>
    </source>
</reference>
<dbReference type="RefSeq" id="WP_092704021.1">
    <property type="nucleotide sequence ID" value="NZ_FOSR01000009.1"/>
</dbReference>
<gene>
    <name evidence="1" type="ORF">SAMN05192579_109127</name>
</gene>
<dbReference type="Proteomes" id="UP000198725">
    <property type="component" value="Unassembled WGS sequence"/>
</dbReference>
<evidence type="ECO:0000313" key="1">
    <source>
        <dbReference type="EMBL" id="SFK94348.1"/>
    </source>
</evidence>
<sequence length="239" mass="26570">MIQPHRQATIRGPTFIRLLARLCDMDVRASGESLSDRLSSWLDWKQSLVLSSALDDEPPPVDDDGPTFDSAEEAECARMRATLAESMVQTAALQRGNAKAFAADDYTPFRQHYLGRQRAMQAATGALRGRLRDMLARRSGDMARLAEVDAALERALSPREQSLLARVPGLLGDHFDRLCRASRQASNHPPGADDAWRGIFRNDMRSVLLAELDVRFQPVEALLAALRTHQQESHVQTPS</sequence>
<protein>
    <recommendedName>
        <fullName evidence="3">DUF3348 domain-containing protein</fullName>
    </recommendedName>
</protein>
<evidence type="ECO:0000313" key="2">
    <source>
        <dbReference type="Proteomes" id="UP000198725"/>
    </source>
</evidence>
<dbReference type="AlphaFoldDB" id="A0A1I4DL31"/>
<name>A0A1I4DL31_9GAMM</name>
<dbReference type="Pfam" id="PF11828">
    <property type="entry name" value="DUF3348"/>
    <property type="match status" value="1"/>
</dbReference>
<organism evidence="1 2">
    <name type="scientific">Rhodanobacter glycinis</name>
    <dbReference type="NCBI Taxonomy" id="582702"/>
    <lineage>
        <taxon>Bacteria</taxon>
        <taxon>Pseudomonadati</taxon>
        <taxon>Pseudomonadota</taxon>
        <taxon>Gammaproteobacteria</taxon>
        <taxon>Lysobacterales</taxon>
        <taxon>Rhodanobacteraceae</taxon>
        <taxon>Rhodanobacter</taxon>
    </lineage>
</organism>
<accession>A0A1I4DL31</accession>
<keyword evidence="2" id="KW-1185">Reference proteome</keyword>
<evidence type="ECO:0008006" key="3">
    <source>
        <dbReference type="Google" id="ProtNLM"/>
    </source>
</evidence>
<dbReference type="EMBL" id="FOSR01000009">
    <property type="protein sequence ID" value="SFK94348.1"/>
    <property type="molecule type" value="Genomic_DNA"/>
</dbReference>
<proteinExistence type="predicted"/>
<dbReference type="InterPro" id="IPR021783">
    <property type="entry name" value="DUF3348"/>
</dbReference>